<evidence type="ECO:0000313" key="2">
    <source>
        <dbReference type="EMBL" id="KAG6947074.1"/>
    </source>
</evidence>
<feature type="non-terminal residue" evidence="2">
    <location>
        <position position="67"/>
    </location>
</feature>
<dbReference type="EMBL" id="JAENGY010001764">
    <property type="protein sequence ID" value="KAG6947074.1"/>
    <property type="molecule type" value="Genomic_DNA"/>
</dbReference>
<dbReference type="AlphaFoldDB" id="A0A8J5IF98"/>
<keyword evidence="3" id="KW-1185">Reference proteome</keyword>
<accession>A0A8J5IF98</accession>
<gene>
    <name evidence="2" type="ORF">JG688_00015703</name>
</gene>
<reference evidence="2" key="1">
    <citation type="submission" date="2021-01" db="EMBL/GenBank/DDBJ databases">
        <title>Phytophthora aleatoria, a newly-described species from Pinus radiata is distinct from Phytophthora cactorum isolates based on comparative genomics.</title>
        <authorList>
            <person name="Mcdougal R."/>
            <person name="Panda P."/>
            <person name="Williams N."/>
            <person name="Studholme D.J."/>
        </authorList>
    </citation>
    <scope>NUCLEOTIDE SEQUENCE</scope>
    <source>
        <strain evidence="2">NZFS 4037</strain>
    </source>
</reference>
<comment type="caution">
    <text evidence="2">The sequence shown here is derived from an EMBL/GenBank/DDBJ whole genome shotgun (WGS) entry which is preliminary data.</text>
</comment>
<feature type="region of interest" description="Disordered" evidence="1">
    <location>
        <begin position="9"/>
        <end position="30"/>
    </location>
</feature>
<organism evidence="2 3">
    <name type="scientific">Phytophthora aleatoria</name>
    <dbReference type="NCBI Taxonomy" id="2496075"/>
    <lineage>
        <taxon>Eukaryota</taxon>
        <taxon>Sar</taxon>
        <taxon>Stramenopiles</taxon>
        <taxon>Oomycota</taxon>
        <taxon>Peronosporomycetes</taxon>
        <taxon>Peronosporales</taxon>
        <taxon>Peronosporaceae</taxon>
        <taxon>Phytophthora</taxon>
    </lineage>
</organism>
<evidence type="ECO:0000256" key="1">
    <source>
        <dbReference type="SAM" id="MobiDB-lite"/>
    </source>
</evidence>
<protein>
    <submittedName>
        <fullName evidence="2">Uncharacterized protein</fullName>
    </submittedName>
</protein>
<evidence type="ECO:0000313" key="3">
    <source>
        <dbReference type="Proteomes" id="UP000709295"/>
    </source>
</evidence>
<sequence>ARGWWWKRQPLHQDPDGEQQPEYASRGAGNRHQFALKASEGRGPKMGKHWVWLYSMLLSAFERLRKS</sequence>
<dbReference type="Proteomes" id="UP000709295">
    <property type="component" value="Unassembled WGS sequence"/>
</dbReference>
<proteinExistence type="predicted"/>
<feature type="non-terminal residue" evidence="2">
    <location>
        <position position="1"/>
    </location>
</feature>
<name>A0A8J5IF98_9STRA</name>